<dbReference type="AlphaFoldDB" id="A0A9F2QUS8"/>
<dbReference type="Proteomes" id="UP000695026">
    <property type="component" value="Unplaced"/>
</dbReference>
<dbReference type="OMA" id="WIGERCS"/>
<evidence type="ECO:0000256" key="12">
    <source>
        <dbReference type="PROSITE-ProRule" id="PRU00076"/>
    </source>
</evidence>
<dbReference type="GO" id="GO:0005154">
    <property type="term" value="F:epidermal growth factor receptor binding"/>
    <property type="evidence" value="ECO:0007669"/>
    <property type="project" value="TreeGrafter"/>
</dbReference>
<dbReference type="GO" id="GO:0007173">
    <property type="term" value="P:epidermal growth factor receptor signaling pathway"/>
    <property type="evidence" value="ECO:0007669"/>
    <property type="project" value="TreeGrafter"/>
</dbReference>
<name>A0A9F2QUS8_PYTBI</name>
<dbReference type="PROSITE" id="PS00022">
    <property type="entry name" value="EGF_1"/>
    <property type="match status" value="1"/>
</dbReference>
<keyword evidence="9 13" id="KW-0472">Membrane</keyword>
<feature type="chain" id="PRO_5039905355" evidence="14">
    <location>
        <begin position="24"/>
        <end position="165"/>
    </location>
</feature>
<feature type="signal peptide" evidence="14">
    <location>
        <begin position="1"/>
        <end position="23"/>
    </location>
</feature>
<dbReference type="KEGG" id="pbi:103066672"/>
<reference evidence="17" key="1">
    <citation type="submission" date="2025-08" db="UniProtKB">
        <authorList>
            <consortium name="RefSeq"/>
        </authorList>
    </citation>
    <scope>IDENTIFICATION</scope>
    <source>
        <tissue evidence="17">Liver</tissue>
    </source>
</reference>
<dbReference type="GO" id="GO:0005615">
    <property type="term" value="C:extracellular space"/>
    <property type="evidence" value="ECO:0007669"/>
    <property type="project" value="TreeGrafter"/>
</dbReference>
<dbReference type="PANTHER" id="PTHR10740">
    <property type="entry name" value="TRANSFORMING GROWTH FACTOR ALPHA"/>
    <property type="match status" value="1"/>
</dbReference>
<dbReference type="GO" id="GO:0016020">
    <property type="term" value="C:membrane"/>
    <property type="evidence" value="ECO:0007669"/>
    <property type="project" value="UniProtKB-SubCell"/>
</dbReference>
<evidence type="ECO:0000313" key="16">
    <source>
        <dbReference type="Proteomes" id="UP000695026"/>
    </source>
</evidence>
<dbReference type="GO" id="GO:0008284">
    <property type="term" value="P:positive regulation of cell population proliferation"/>
    <property type="evidence" value="ECO:0007669"/>
    <property type="project" value="TreeGrafter"/>
</dbReference>
<keyword evidence="7 13" id="KW-1133">Transmembrane helix</keyword>
<evidence type="ECO:0000256" key="13">
    <source>
        <dbReference type="SAM" id="Phobius"/>
    </source>
</evidence>
<sequence>MAGCSSQSLGGSLLFVGWHLVQTALSTTVIPLCGVNKTENCTTTVETVLPVTQTGKQTECKPEWQSFCFNGECKYSETLERYYCRCNEGFIGERCSHSNLDLVKQPLSNEYLAFTILMCLFFFIAILLSIYFYRRYLNKKQRLATSKNYKEVATDTEKDHKLLHV</sequence>
<dbReference type="InterPro" id="IPR000742">
    <property type="entry name" value="EGF"/>
</dbReference>
<evidence type="ECO:0000256" key="14">
    <source>
        <dbReference type="SAM" id="SignalP"/>
    </source>
</evidence>
<keyword evidence="10 12" id="KW-1015">Disulfide bond</keyword>
<gene>
    <name evidence="17" type="primary">LOC103066672</name>
</gene>
<evidence type="ECO:0000256" key="10">
    <source>
        <dbReference type="ARBA" id="ARBA00023157"/>
    </source>
</evidence>
<dbReference type="Gene3D" id="2.10.25.10">
    <property type="entry name" value="Laminin"/>
    <property type="match status" value="1"/>
</dbReference>
<dbReference type="GO" id="GO:0045840">
    <property type="term" value="P:positive regulation of mitotic nuclear division"/>
    <property type="evidence" value="ECO:0007669"/>
    <property type="project" value="TreeGrafter"/>
</dbReference>
<organism evidence="16 17">
    <name type="scientific">Python bivittatus</name>
    <name type="common">Burmese python</name>
    <name type="synonym">Python molurus bivittatus</name>
    <dbReference type="NCBI Taxonomy" id="176946"/>
    <lineage>
        <taxon>Eukaryota</taxon>
        <taxon>Metazoa</taxon>
        <taxon>Chordata</taxon>
        <taxon>Craniata</taxon>
        <taxon>Vertebrata</taxon>
        <taxon>Euteleostomi</taxon>
        <taxon>Lepidosauria</taxon>
        <taxon>Squamata</taxon>
        <taxon>Bifurcata</taxon>
        <taxon>Unidentata</taxon>
        <taxon>Episquamata</taxon>
        <taxon>Toxicofera</taxon>
        <taxon>Serpentes</taxon>
        <taxon>Henophidia</taxon>
        <taxon>Pythonidae</taxon>
        <taxon>Python</taxon>
    </lineage>
</organism>
<keyword evidence="4 12" id="KW-0245">EGF-like domain</keyword>
<dbReference type="SMART" id="SM00181">
    <property type="entry name" value="EGF"/>
    <property type="match status" value="1"/>
</dbReference>
<dbReference type="OrthoDB" id="6133584at2759"/>
<keyword evidence="11" id="KW-0325">Glycoprotein</keyword>
<dbReference type="GO" id="GO:0008083">
    <property type="term" value="F:growth factor activity"/>
    <property type="evidence" value="ECO:0007669"/>
    <property type="project" value="UniProtKB-KW"/>
</dbReference>
<keyword evidence="6 14" id="KW-0732">Signal</keyword>
<protein>
    <submittedName>
        <fullName evidence="17">Proepiregulin</fullName>
    </submittedName>
</protein>
<dbReference type="RefSeq" id="XP_007427670.1">
    <property type="nucleotide sequence ID" value="XM_007427608.3"/>
</dbReference>
<feature type="domain" description="EGF-like" evidence="15">
    <location>
        <begin position="56"/>
        <end position="96"/>
    </location>
</feature>
<accession>A0A9F2QUS8</accession>
<keyword evidence="5 13" id="KW-0812">Transmembrane</keyword>
<dbReference type="GeneID" id="103066672"/>
<dbReference type="SUPFAM" id="SSF57196">
    <property type="entry name" value="EGF/Laminin"/>
    <property type="match status" value="1"/>
</dbReference>
<keyword evidence="16" id="KW-1185">Reference proteome</keyword>
<dbReference type="PRINTS" id="PR00009">
    <property type="entry name" value="EGFTGF"/>
</dbReference>
<evidence type="ECO:0000256" key="1">
    <source>
        <dbReference type="ARBA" id="ARBA00004479"/>
    </source>
</evidence>
<keyword evidence="8" id="KW-0339">Growth factor</keyword>
<evidence type="ECO:0000256" key="6">
    <source>
        <dbReference type="ARBA" id="ARBA00022729"/>
    </source>
</evidence>
<dbReference type="PROSITE" id="PS50026">
    <property type="entry name" value="EGF_3"/>
    <property type="match status" value="1"/>
</dbReference>
<dbReference type="PANTHER" id="PTHR10740:SF11">
    <property type="entry name" value="PROEPIREGULIN"/>
    <property type="match status" value="1"/>
</dbReference>
<evidence type="ECO:0000256" key="4">
    <source>
        <dbReference type="ARBA" id="ARBA00022536"/>
    </source>
</evidence>
<dbReference type="PROSITE" id="PS01186">
    <property type="entry name" value="EGF_2"/>
    <property type="match status" value="1"/>
</dbReference>
<evidence type="ECO:0000256" key="11">
    <source>
        <dbReference type="ARBA" id="ARBA00023180"/>
    </source>
</evidence>
<keyword evidence="3" id="KW-0964">Secreted</keyword>
<evidence type="ECO:0000256" key="3">
    <source>
        <dbReference type="ARBA" id="ARBA00022525"/>
    </source>
</evidence>
<evidence type="ECO:0000259" key="15">
    <source>
        <dbReference type="PROSITE" id="PS50026"/>
    </source>
</evidence>
<comment type="caution">
    <text evidence="12">Lacks conserved residue(s) required for the propagation of feature annotation.</text>
</comment>
<feature type="transmembrane region" description="Helical" evidence="13">
    <location>
        <begin position="111"/>
        <end position="133"/>
    </location>
</feature>
<feature type="disulfide bond" evidence="12">
    <location>
        <begin position="86"/>
        <end position="95"/>
    </location>
</feature>
<evidence type="ECO:0000313" key="17">
    <source>
        <dbReference type="RefSeq" id="XP_007427670.1"/>
    </source>
</evidence>
<evidence type="ECO:0000256" key="8">
    <source>
        <dbReference type="ARBA" id="ARBA00023030"/>
    </source>
</evidence>
<comment type="subcellular location">
    <subcellularLocation>
        <location evidence="1">Membrane</location>
        <topology evidence="1">Single-pass type I membrane protein</topology>
    </subcellularLocation>
    <subcellularLocation>
        <location evidence="2">Secreted</location>
    </subcellularLocation>
</comment>
<evidence type="ECO:0000256" key="7">
    <source>
        <dbReference type="ARBA" id="ARBA00022989"/>
    </source>
</evidence>
<evidence type="ECO:0000256" key="5">
    <source>
        <dbReference type="ARBA" id="ARBA00022692"/>
    </source>
</evidence>
<evidence type="ECO:0000256" key="9">
    <source>
        <dbReference type="ARBA" id="ARBA00023136"/>
    </source>
</evidence>
<proteinExistence type="predicted"/>
<evidence type="ECO:0000256" key="2">
    <source>
        <dbReference type="ARBA" id="ARBA00004613"/>
    </source>
</evidence>